<dbReference type="InterPro" id="IPR017853">
    <property type="entry name" value="GH"/>
</dbReference>
<evidence type="ECO:0000313" key="7">
    <source>
        <dbReference type="Proteomes" id="UP001500236"/>
    </source>
</evidence>
<evidence type="ECO:0000256" key="4">
    <source>
        <dbReference type="SAM" id="MobiDB-lite"/>
    </source>
</evidence>
<dbReference type="SUPFAM" id="SSF51445">
    <property type="entry name" value="(Trans)glycosidases"/>
    <property type="match status" value="1"/>
</dbReference>
<evidence type="ECO:0000313" key="6">
    <source>
        <dbReference type="EMBL" id="GAA3054159.1"/>
    </source>
</evidence>
<dbReference type="InterPro" id="IPR038901">
    <property type="entry name" value="HEXDC-like"/>
</dbReference>
<keyword evidence="7" id="KW-1185">Reference proteome</keyword>
<dbReference type="Proteomes" id="UP001500236">
    <property type="component" value="Unassembled WGS sequence"/>
</dbReference>
<dbReference type="InterPro" id="IPR015883">
    <property type="entry name" value="Glyco_hydro_20_cat"/>
</dbReference>
<dbReference type="PRINTS" id="PR00738">
    <property type="entry name" value="GLHYDRLASE20"/>
</dbReference>
<dbReference type="Gene3D" id="3.20.20.80">
    <property type="entry name" value="Glycosidases"/>
    <property type="match status" value="1"/>
</dbReference>
<dbReference type="PANTHER" id="PTHR21040">
    <property type="entry name" value="BCDNA.GH04120"/>
    <property type="match status" value="1"/>
</dbReference>
<dbReference type="EMBL" id="BAAAVT010000003">
    <property type="protein sequence ID" value="GAA3054159.1"/>
    <property type="molecule type" value="Genomic_DNA"/>
</dbReference>
<dbReference type="InterPro" id="IPR025705">
    <property type="entry name" value="Beta_hexosaminidase_sua/sub"/>
</dbReference>
<feature type="region of interest" description="Disordered" evidence="4">
    <location>
        <begin position="1"/>
        <end position="23"/>
    </location>
</feature>
<protein>
    <recommendedName>
        <fullName evidence="5">Glycoside hydrolase family 20 catalytic domain-containing protein</fullName>
    </recommendedName>
</protein>
<organism evidence="6 7">
    <name type="scientific">Nesterenkonia aethiopica</name>
    <dbReference type="NCBI Taxonomy" id="269144"/>
    <lineage>
        <taxon>Bacteria</taxon>
        <taxon>Bacillati</taxon>
        <taxon>Actinomycetota</taxon>
        <taxon>Actinomycetes</taxon>
        <taxon>Micrococcales</taxon>
        <taxon>Micrococcaceae</taxon>
        <taxon>Nesterenkonia</taxon>
    </lineage>
</organism>
<evidence type="ECO:0000256" key="2">
    <source>
        <dbReference type="ARBA" id="ARBA00022801"/>
    </source>
</evidence>
<evidence type="ECO:0000259" key="5">
    <source>
        <dbReference type="Pfam" id="PF00728"/>
    </source>
</evidence>
<keyword evidence="3" id="KW-0175">Coiled coil</keyword>
<reference evidence="7" key="1">
    <citation type="journal article" date="2019" name="Int. J. Syst. Evol. Microbiol.">
        <title>The Global Catalogue of Microorganisms (GCM) 10K type strain sequencing project: providing services to taxonomists for standard genome sequencing and annotation.</title>
        <authorList>
            <consortium name="The Broad Institute Genomics Platform"/>
            <consortium name="The Broad Institute Genome Sequencing Center for Infectious Disease"/>
            <person name="Wu L."/>
            <person name="Ma J."/>
        </authorList>
    </citation>
    <scope>NUCLEOTIDE SEQUENCE [LARGE SCALE GENOMIC DNA]</scope>
    <source>
        <strain evidence="7">JCM 14309</strain>
    </source>
</reference>
<proteinExistence type="inferred from homology"/>
<keyword evidence="2" id="KW-0378">Hydrolase</keyword>
<dbReference type="CDD" id="cd06565">
    <property type="entry name" value="GH20_GcnA-like"/>
    <property type="match status" value="1"/>
</dbReference>
<feature type="coiled-coil region" evidence="3">
    <location>
        <begin position="548"/>
        <end position="579"/>
    </location>
</feature>
<dbReference type="PANTHER" id="PTHR21040:SF8">
    <property type="entry name" value="BCDNA.GH04120"/>
    <property type="match status" value="1"/>
</dbReference>
<evidence type="ECO:0000256" key="3">
    <source>
        <dbReference type="SAM" id="Coils"/>
    </source>
</evidence>
<name>A0ABP6LR70_9MICC</name>
<sequence>MTHTSVFPRPRQLTELSGPAPGPHAEVLVSHDADLPPQGFRLEYAETVRIAYSDAAGLRYAQRALDQLRGTPADQQQAVLIEDWPDIRRRGFMLDVSRDRVPERSTLLRLVHVLSLARYNQLELYTEHSFTYSGHEEVWQDASPLTPEDVRWLDDLCAAHGIELVPNQNTFGHWERWLAHERYLPRAENQEPQEFAGRLRPPSTLAPTEENAEFVTELLEELTPHFRSDRLNIGADETWELGTGVSREQASQQGLGQVFLDYVARVAAPWTSRGHQVEFWSDILGSHPELMDRVPEGTVPVVWLYDSPDHIATVIDHMSEAERGFNEAHGVDTEQLRNFTARAQALIDAGVPFWVAPGTGSWLSFIGRLDNAVGNIIDAVETAGRNMAPGFLLTSWGDCGHFDPLVVSYAPILFGGAASWHLESNRETSELLGDILDRHVFQDQQGVLGPTLVRLGRVAGELDAAVANSSPLFRAVQQPEALEAHQVPSVECLDAAAETIHSALATLGSSRPASLEGPVVLEEIAQAARWAQFGVDVLRSDLFRGGALQDSEDTSAAARDEARRLLDRLEKLLAEQRRVWMLSSRPGGLDDSIDRFSPLRRRLVRLAQLPQPARQARTL</sequence>
<gene>
    <name evidence="6" type="ORF">GCM10010529_05180</name>
</gene>
<dbReference type="Gene3D" id="3.30.379.10">
    <property type="entry name" value="Chitobiase/beta-hexosaminidase domain 2-like"/>
    <property type="match status" value="1"/>
</dbReference>
<comment type="similarity">
    <text evidence="1">Belongs to the glycosyl hydrolase 20 family.</text>
</comment>
<dbReference type="Pfam" id="PF00728">
    <property type="entry name" value="Glyco_hydro_20"/>
    <property type="match status" value="1"/>
</dbReference>
<comment type="caution">
    <text evidence="6">The sequence shown here is derived from an EMBL/GenBank/DDBJ whole genome shotgun (WGS) entry which is preliminary data.</text>
</comment>
<dbReference type="RefSeq" id="WP_344685183.1">
    <property type="nucleotide sequence ID" value="NZ_BAAAVT010000003.1"/>
</dbReference>
<accession>A0ABP6LR70</accession>
<evidence type="ECO:0000256" key="1">
    <source>
        <dbReference type="ARBA" id="ARBA00006285"/>
    </source>
</evidence>
<dbReference type="InterPro" id="IPR029018">
    <property type="entry name" value="Hex-like_dom2"/>
</dbReference>
<feature type="domain" description="Glycoside hydrolase family 20 catalytic" evidence="5">
    <location>
        <begin position="90"/>
        <end position="313"/>
    </location>
</feature>